<dbReference type="SUPFAM" id="SSF88723">
    <property type="entry name" value="PIN domain-like"/>
    <property type="match status" value="1"/>
</dbReference>
<organism evidence="2 3">
    <name type="scientific">Ectopseudomonas oleovorans</name>
    <name type="common">Pseudomonas oleovorans</name>
    <dbReference type="NCBI Taxonomy" id="301"/>
    <lineage>
        <taxon>Bacteria</taxon>
        <taxon>Pseudomonadati</taxon>
        <taxon>Pseudomonadota</taxon>
        <taxon>Gammaproteobacteria</taxon>
        <taxon>Pseudomonadales</taxon>
        <taxon>Pseudomonadaceae</taxon>
        <taxon>Ectopseudomonas</taxon>
    </lineage>
</organism>
<accession>A0A3R8W3P7</accession>
<name>A0A3R8W3P7_ECTOL</name>
<protein>
    <submittedName>
        <fullName evidence="2">PIN domain-containing protein</fullName>
    </submittedName>
</protein>
<dbReference type="InterPro" id="IPR029060">
    <property type="entry name" value="PIN-like_dom_sf"/>
</dbReference>
<dbReference type="PANTHER" id="PTHR39664:SF2">
    <property type="entry name" value="NUCLEIC ACID-BINDING PROTEIN, CONTAINING PIN DOMAIN-RELATED"/>
    <property type="match status" value="1"/>
</dbReference>
<dbReference type="RefSeq" id="WP_125875265.1">
    <property type="nucleotide sequence ID" value="NZ_RHRS01000128.1"/>
</dbReference>
<proteinExistence type="predicted"/>
<dbReference type="CDD" id="cd18683">
    <property type="entry name" value="PIN_VapC-like"/>
    <property type="match status" value="1"/>
</dbReference>
<feature type="domain" description="PIN" evidence="1">
    <location>
        <begin position="3"/>
        <end position="119"/>
    </location>
</feature>
<evidence type="ECO:0000313" key="2">
    <source>
        <dbReference type="EMBL" id="RRW25074.1"/>
    </source>
</evidence>
<dbReference type="AlphaFoldDB" id="A0A3R8W3P7"/>
<dbReference type="EMBL" id="RHRS01000128">
    <property type="protein sequence ID" value="RRW25074.1"/>
    <property type="molecule type" value="Genomic_DNA"/>
</dbReference>
<comment type="caution">
    <text evidence="2">The sequence shown here is derived from an EMBL/GenBank/DDBJ whole genome shotgun (WGS) entry which is preliminary data.</text>
</comment>
<dbReference type="PANTHER" id="PTHR39664">
    <property type="match status" value="1"/>
</dbReference>
<sequence length="131" mass="13981">MEIIADTNVLVRAIVADDPDQAEAAQQALLSASLVAISPIALCELYWVLSKAYKVPDTDIETAIRGLINAANVLTDTVAVDAGLMFMSKDGDFADGVLWHMGIALGGKTFVSFDKKAANILKNQKASVRLM</sequence>
<evidence type="ECO:0000313" key="3">
    <source>
        <dbReference type="Proteomes" id="UP000272833"/>
    </source>
</evidence>
<dbReference type="Proteomes" id="UP000272833">
    <property type="component" value="Unassembled WGS sequence"/>
</dbReference>
<dbReference type="Gene3D" id="3.40.50.1010">
    <property type="entry name" value="5'-nuclease"/>
    <property type="match status" value="1"/>
</dbReference>
<gene>
    <name evidence="2" type="ORF">EGJ44_22695</name>
</gene>
<reference evidence="2 3" key="1">
    <citation type="submission" date="2018-10" db="EMBL/GenBank/DDBJ databases">
        <title>Transmission dynamics of multidrug resistant bacteria on intensive care unit surfaces.</title>
        <authorList>
            <person name="D'Souza A.W."/>
            <person name="Potter R.F."/>
            <person name="Wallace M."/>
            <person name="Shupe A."/>
            <person name="Patel S."/>
            <person name="Sun S."/>
            <person name="Gul D."/>
            <person name="Kwon J.H."/>
            <person name="Andleeb S."/>
            <person name="Burnham C.-A.D."/>
            <person name="Dantas G."/>
        </authorList>
    </citation>
    <scope>NUCLEOTIDE SEQUENCE [LARGE SCALE GENOMIC DNA]</scope>
    <source>
        <strain evidence="2 3">PO_271</strain>
    </source>
</reference>
<dbReference type="Pfam" id="PF01850">
    <property type="entry name" value="PIN"/>
    <property type="match status" value="1"/>
</dbReference>
<dbReference type="InterPro" id="IPR002716">
    <property type="entry name" value="PIN_dom"/>
</dbReference>
<evidence type="ECO:0000259" key="1">
    <source>
        <dbReference type="Pfam" id="PF01850"/>
    </source>
</evidence>